<name>A0ABP8UR62_9ACTN</name>
<sequence>MAGEPLAYPPTSGWMTAIPEGWERLAPALMTIVRVRPGAAPVVSVRGELDIACAGAFEDLVLEVIIRHGPDVVIDASRMSFCDARGLGALVRCANEAGRSGGRLTLTDPDHRLRRLLRIVHLDHLM</sequence>
<dbReference type="CDD" id="cd07043">
    <property type="entry name" value="STAS_anti-anti-sigma_factors"/>
    <property type="match status" value="1"/>
</dbReference>
<dbReference type="InterPro" id="IPR036513">
    <property type="entry name" value="STAS_dom_sf"/>
</dbReference>
<dbReference type="PANTHER" id="PTHR33495">
    <property type="entry name" value="ANTI-SIGMA FACTOR ANTAGONIST TM_1081-RELATED-RELATED"/>
    <property type="match status" value="1"/>
</dbReference>
<dbReference type="InterPro" id="IPR058548">
    <property type="entry name" value="MlaB-like_STAS"/>
</dbReference>
<dbReference type="PROSITE" id="PS50801">
    <property type="entry name" value="STAS"/>
    <property type="match status" value="1"/>
</dbReference>
<comment type="similarity">
    <text evidence="1 2">Belongs to the anti-sigma-factor antagonist family.</text>
</comment>
<dbReference type="InterPro" id="IPR003658">
    <property type="entry name" value="Anti-sigma_ant"/>
</dbReference>
<dbReference type="Proteomes" id="UP001501442">
    <property type="component" value="Unassembled WGS sequence"/>
</dbReference>
<dbReference type="PANTHER" id="PTHR33495:SF2">
    <property type="entry name" value="ANTI-SIGMA FACTOR ANTAGONIST TM_1081-RELATED"/>
    <property type="match status" value="1"/>
</dbReference>
<dbReference type="SUPFAM" id="SSF52091">
    <property type="entry name" value="SpoIIaa-like"/>
    <property type="match status" value="1"/>
</dbReference>
<dbReference type="NCBIfam" id="TIGR00377">
    <property type="entry name" value="ant_ant_sig"/>
    <property type="match status" value="1"/>
</dbReference>
<comment type="caution">
    <text evidence="4">The sequence shown here is derived from an EMBL/GenBank/DDBJ whole genome shotgun (WGS) entry which is preliminary data.</text>
</comment>
<feature type="domain" description="STAS" evidence="3">
    <location>
        <begin position="42"/>
        <end position="126"/>
    </location>
</feature>
<evidence type="ECO:0000256" key="1">
    <source>
        <dbReference type="ARBA" id="ARBA00009013"/>
    </source>
</evidence>
<dbReference type="Pfam" id="PF13466">
    <property type="entry name" value="STAS_2"/>
    <property type="match status" value="1"/>
</dbReference>
<proteinExistence type="inferred from homology"/>
<evidence type="ECO:0000313" key="4">
    <source>
        <dbReference type="EMBL" id="GAA4638112.1"/>
    </source>
</evidence>
<accession>A0ABP8UR62</accession>
<dbReference type="InterPro" id="IPR002645">
    <property type="entry name" value="STAS_dom"/>
</dbReference>
<evidence type="ECO:0000259" key="3">
    <source>
        <dbReference type="PROSITE" id="PS50801"/>
    </source>
</evidence>
<evidence type="ECO:0000313" key="5">
    <source>
        <dbReference type="Proteomes" id="UP001501442"/>
    </source>
</evidence>
<dbReference type="EMBL" id="BAABHK010000021">
    <property type="protein sequence ID" value="GAA4638112.1"/>
    <property type="molecule type" value="Genomic_DNA"/>
</dbReference>
<gene>
    <name evidence="4" type="ORF">GCM10023196_094590</name>
</gene>
<dbReference type="Gene3D" id="3.30.750.24">
    <property type="entry name" value="STAS domain"/>
    <property type="match status" value="1"/>
</dbReference>
<keyword evidence="5" id="KW-1185">Reference proteome</keyword>
<reference evidence="5" key="1">
    <citation type="journal article" date="2019" name="Int. J. Syst. Evol. Microbiol.">
        <title>The Global Catalogue of Microorganisms (GCM) 10K type strain sequencing project: providing services to taxonomists for standard genome sequencing and annotation.</title>
        <authorList>
            <consortium name="The Broad Institute Genomics Platform"/>
            <consortium name="The Broad Institute Genome Sequencing Center for Infectious Disease"/>
            <person name="Wu L."/>
            <person name="Ma J."/>
        </authorList>
    </citation>
    <scope>NUCLEOTIDE SEQUENCE [LARGE SCALE GENOMIC DNA]</scope>
    <source>
        <strain evidence="5">JCM 17939</strain>
    </source>
</reference>
<evidence type="ECO:0000256" key="2">
    <source>
        <dbReference type="RuleBase" id="RU003749"/>
    </source>
</evidence>
<organism evidence="4 5">
    <name type="scientific">Actinoallomurus vinaceus</name>
    <dbReference type="NCBI Taxonomy" id="1080074"/>
    <lineage>
        <taxon>Bacteria</taxon>
        <taxon>Bacillati</taxon>
        <taxon>Actinomycetota</taxon>
        <taxon>Actinomycetes</taxon>
        <taxon>Streptosporangiales</taxon>
        <taxon>Thermomonosporaceae</taxon>
        <taxon>Actinoallomurus</taxon>
    </lineage>
</organism>
<protein>
    <recommendedName>
        <fullName evidence="2">Anti-sigma factor antagonist</fullName>
    </recommendedName>
</protein>